<dbReference type="Proteomes" id="UP000186015">
    <property type="component" value="Unassembled WGS sequence"/>
</dbReference>
<accession>A0A1H7LGD5</accession>
<dbReference type="RefSeq" id="WP_074833637.1">
    <property type="nucleotide sequence ID" value="NZ_FOAT01000009.1"/>
</dbReference>
<evidence type="ECO:0000313" key="1">
    <source>
        <dbReference type="EMBL" id="SEK97920.1"/>
    </source>
</evidence>
<dbReference type="AlphaFoldDB" id="A0A1H7LGD5"/>
<proteinExistence type="predicted"/>
<reference evidence="1 2" key="1">
    <citation type="submission" date="2016-10" db="EMBL/GenBank/DDBJ databases">
        <authorList>
            <person name="de Groot N.N."/>
        </authorList>
    </citation>
    <scope>NUCLEOTIDE SEQUENCE [LARGE SCALE GENOMIC DNA]</scope>
    <source>
        <strain evidence="1 2">KH2T6</strain>
    </source>
</reference>
<protein>
    <submittedName>
        <fullName evidence="1">Uncharacterized protein</fullName>
    </submittedName>
</protein>
<name>A0A1H7LGD5_RUMAL</name>
<dbReference type="EMBL" id="FOAT01000009">
    <property type="protein sequence ID" value="SEK97920.1"/>
    <property type="molecule type" value="Genomic_DNA"/>
</dbReference>
<gene>
    <name evidence="1" type="ORF">SAMN05216469_10914</name>
</gene>
<sequence length="339" mass="35905">MEKWTNERSEQFARLLQESVESYLENKDDMSAFDWAKSYLAQKLTDKAEQEVYKIADDIVNAIKMQTDSLQSLRNAEENGQSAEAWFTEETAFDDGSYGKQAMLLSAANEAFSEYDENTPEVEVLDTDFSDDNWNKYSVKELAAKVVENAAESALYTAFDVLSESYSALGVDAVTNADNLIGALRSGASDGIKTAAACAVNIASETGILPDPLTAAASAFISGMSVEKVIQEIEIGDGVSVITNGIKAVQDTATATAAASIKMAKEQIGERAGLIVGGTIGSVFGPGGTIVGERIGAVVGRACGTEVCDLISAGINKLSNIAVNTVSKAVNVFKNLLTI</sequence>
<organism evidence="1 2">
    <name type="scientific">Ruminococcus albus</name>
    <dbReference type="NCBI Taxonomy" id="1264"/>
    <lineage>
        <taxon>Bacteria</taxon>
        <taxon>Bacillati</taxon>
        <taxon>Bacillota</taxon>
        <taxon>Clostridia</taxon>
        <taxon>Eubacteriales</taxon>
        <taxon>Oscillospiraceae</taxon>
        <taxon>Ruminococcus</taxon>
    </lineage>
</organism>
<evidence type="ECO:0000313" key="2">
    <source>
        <dbReference type="Proteomes" id="UP000186015"/>
    </source>
</evidence>